<evidence type="ECO:0000259" key="3">
    <source>
        <dbReference type="SMART" id="SM00199"/>
    </source>
</evidence>
<dbReference type="SMART" id="SM00199">
    <property type="entry name" value="SCY"/>
    <property type="match status" value="1"/>
</dbReference>
<dbReference type="GO" id="GO:0005615">
    <property type="term" value="C:extracellular space"/>
    <property type="evidence" value="ECO:0007669"/>
    <property type="project" value="UniProtKB-KW"/>
</dbReference>
<protein>
    <recommendedName>
        <fullName evidence="3">Chemokine interleukin-8-like domain-containing protein</fullName>
    </recommendedName>
</protein>
<dbReference type="InterPro" id="IPR001811">
    <property type="entry name" value="Chemokine_IL8-like_dom"/>
</dbReference>
<reference evidence="4" key="1">
    <citation type="submission" date="2023-09" db="UniProtKB">
        <authorList>
            <consortium name="Ensembl"/>
        </authorList>
    </citation>
    <scope>IDENTIFICATION</scope>
</reference>
<dbReference type="AlphaFoldDB" id="A0A3B4GDJ9"/>
<dbReference type="Gene3D" id="2.40.50.40">
    <property type="match status" value="1"/>
</dbReference>
<evidence type="ECO:0000256" key="2">
    <source>
        <dbReference type="SAM" id="SignalP"/>
    </source>
</evidence>
<dbReference type="GO" id="GO:0006955">
    <property type="term" value="P:immune response"/>
    <property type="evidence" value="ECO:0007669"/>
    <property type="project" value="InterPro"/>
</dbReference>
<feature type="signal peptide" evidence="2">
    <location>
        <begin position="1"/>
        <end position="26"/>
    </location>
</feature>
<sequence length="96" mass="10509">LSFFKMVKSESLFALVAVVLLAVALASCCTSVANKKITEPILGYLVQKANAPCVNAVIFHTNDGPLCADPKAQWVKDQILCKWLTEEFSAFDTFLL</sequence>
<dbReference type="SUPFAM" id="SSF54117">
    <property type="entry name" value="Interleukin 8-like chemokines"/>
    <property type="match status" value="1"/>
</dbReference>
<name>A0A3B4GDJ9_9CICH</name>
<organism evidence="4">
    <name type="scientific">Pundamilia nyererei</name>
    <dbReference type="NCBI Taxonomy" id="303518"/>
    <lineage>
        <taxon>Eukaryota</taxon>
        <taxon>Metazoa</taxon>
        <taxon>Chordata</taxon>
        <taxon>Craniata</taxon>
        <taxon>Vertebrata</taxon>
        <taxon>Euteleostomi</taxon>
        <taxon>Actinopterygii</taxon>
        <taxon>Neopterygii</taxon>
        <taxon>Teleostei</taxon>
        <taxon>Neoteleostei</taxon>
        <taxon>Acanthomorphata</taxon>
        <taxon>Ovalentaria</taxon>
        <taxon>Cichlomorphae</taxon>
        <taxon>Cichliformes</taxon>
        <taxon>Cichlidae</taxon>
        <taxon>African cichlids</taxon>
        <taxon>Pseudocrenilabrinae</taxon>
        <taxon>Haplochromini</taxon>
        <taxon>Pundamilia</taxon>
    </lineage>
</organism>
<proteinExistence type="predicted"/>
<keyword evidence="2" id="KW-0732">Signal</keyword>
<dbReference type="Ensembl" id="ENSPNYT00000020690.1">
    <property type="protein sequence ID" value="ENSPNYP00000020194.1"/>
    <property type="gene ID" value="ENSPNYG00000015281.1"/>
</dbReference>
<feature type="domain" description="Chemokine interleukin-8-like" evidence="3">
    <location>
        <begin position="25"/>
        <end position="82"/>
    </location>
</feature>
<accession>A0A3B4GDJ9</accession>
<dbReference type="InterPro" id="IPR036048">
    <property type="entry name" value="Interleukin_8-like_sf"/>
</dbReference>
<evidence type="ECO:0000256" key="1">
    <source>
        <dbReference type="ARBA" id="ARBA00022514"/>
    </source>
</evidence>
<dbReference type="GO" id="GO:0008009">
    <property type="term" value="F:chemokine activity"/>
    <property type="evidence" value="ECO:0007669"/>
    <property type="project" value="InterPro"/>
</dbReference>
<evidence type="ECO:0000313" key="4">
    <source>
        <dbReference type="Ensembl" id="ENSPNYP00000020194.1"/>
    </source>
</evidence>
<dbReference type="GeneTree" id="ENSGT01150000287148"/>
<feature type="chain" id="PRO_5017296098" description="Chemokine interleukin-8-like domain-containing protein" evidence="2">
    <location>
        <begin position="27"/>
        <end position="96"/>
    </location>
</feature>
<keyword evidence="1" id="KW-0202">Cytokine</keyword>
<dbReference type="Pfam" id="PF00048">
    <property type="entry name" value="IL8"/>
    <property type="match status" value="1"/>
</dbReference>